<dbReference type="RefSeq" id="WP_094921075.1">
    <property type="nucleotide sequence ID" value="NZ_NPIA01000001.1"/>
</dbReference>
<proteinExistence type="predicted"/>
<evidence type="ECO:0000313" key="2">
    <source>
        <dbReference type="EMBL" id="OZM58344.1"/>
    </source>
</evidence>
<name>A0A263BXA8_9BACI</name>
<feature type="domain" description="ABC1 atypical kinase-like" evidence="1">
    <location>
        <begin position="61"/>
        <end position="138"/>
    </location>
</feature>
<evidence type="ECO:0000259" key="1">
    <source>
        <dbReference type="Pfam" id="PF03109"/>
    </source>
</evidence>
<organism evidence="2 3">
    <name type="scientific">Lottiidibacillus patelloidae</name>
    <dbReference type="NCBI Taxonomy" id="2670334"/>
    <lineage>
        <taxon>Bacteria</taxon>
        <taxon>Bacillati</taxon>
        <taxon>Bacillota</taxon>
        <taxon>Bacilli</taxon>
        <taxon>Bacillales</taxon>
        <taxon>Bacillaceae</taxon>
        <taxon>Lottiidibacillus</taxon>
    </lineage>
</organism>
<keyword evidence="2" id="KW-0418">Kinase</keyword>
<dbReference type="EMBL" id="NPIA01000001">
    <property type="protein sequence ID" value="OZM58344.1"/>
    <property type="molecule type" value="Genomic_DNA"/>
</dbReference>
<dbReference type="Pfam" id="PF03109">
    <property type="entry name" value="ABC1"/>
    <property type="match status" value="1"/>
</dbReference>
<comment type="caution">
    <text evidence="2">The sequence shown here is derived from an EMBL/GenBank/DDBJ whole genome shotgun (WGS) entry which is preliminary data.</text>
</comment>
<dbReference type="InterPro" id="IPR004147">
    <property type="entry name" value="ABC1_dom"/>
</dbReference>
<sequence>MDNFFKAKKKISHFDLKNYKQIAQGKDGRIYSLTSDKCVKFFFREDTCKKEYEALKLGQKTEVIPRVYESGDNYIVMEFVKGVSLAHHMKKNGYIDKELTRKILFVLNELKRVGFKRLDTEIRHLLLNKQGQFKVIDHKRAFSTKTSVPIKLIKGLKKYGLEDQFLSHVQRMQPLLYNNWKDKL</sequence>
<accession>A0A263BXA8</accession>
<dbReference type="GO" id="GO:0016301">
    <property type="term" value="F:kinase activity"/>
    <property type="evidence" value="ECO:0007669"/>
    <property type="project" value="UniProtKB-KW"/>
</dbReference>
<dbReference type="Gene3D" id="1.10.510.10">
    <property type="entry name" value="Transferase(Phosphotransferase) domain 1"/>
    <property type="match status" value="1"/>
</dbReference>
<dbReference type="InterPro" id="IPR011009">
    <property type="entry name" value="Kinase-like_dom_sf"/>
</dbReference>
<protein>
    <submittedName>
        <fullName evidence="2">Kinase</fullName>
    </submittedName>
</protein>
<evidence type="ECO:0000313" key="3">
    <source>
        <dbReference type="Proteomes" id="UP000217083"/>
    </source>
</evidence>
<dbReference type="AlphaFoldDB" id="A0A263BXA8"/>
<reference evidence="2 3" key="2">
    <citation type="submission" date="2017-09" db="EMBL/GenBank/DDBJ databases">
        <title>Bacillus patelloidae sp. nov., isolated from the intestinal tract of a marine limpet.</title>
        <authorList>
            <person name="Liu R."/>
            <person name="Dong C."/>
            <person name="Shao Z."/>
        </authorList>
    </citation>
    <scope>NUCLEOTIDE SEQUENCE [LARGE SCALE GENOMIC DNA]</scope>
    <source>
        <strain evidence="2 3">SA5d-4</strain>
    </source>
</reference>
<reference evidence="3" key="1">
    <citation type="submission" date="2017-08" db="EMBL/GenBank/DDBJ databases">
        <authorList>
            <person name="Huang Z."/>
        </authorList>
    </citation>
    <scope>NUCLEOTIDE SEQUENCE [LARGE SCALE GENOMIC DNA]</scope>
    <source>
        <strain evidence="3">SA5d-4</strain>
    </source>
</reference>
<keyword evidence="2" id="KW-0808">Transferase</keyword>
<dbReference type="Proteomes" id="UP000217083">
    <property type="component" value="Unassembled WGS sequence"/>
</dbReference>
<gene>
    <name evidence="2" type="ORF">CIB95_01885</name>
</gene>
<dbReference type="SUPFAM" id="SSF56112">
    <property type="entry name" value="Protein kinase-like (PK-like)"/>
    <property type="match status" value="1"/>
</dbReference>
<keyword evidence="3" id="KW-1185">Reference proteome</keyword>